<dbReference type="RefSeq" id="WP_386114251.1">
    <property type="nucleotide sequence ID" value="NZ_JBHTKM010000017.1"/>
</dbReference>
<dbReference type="Pfam" id="PF10677">
    <property type="entry name" value="DUF2490"/>
    <property type="match status" value="1"/>
</dbReference>
<dbReference type="Proteomes" id="UP001597086">
    <property type="component" value="Unassembled WGS sequence"/>
</dbReference>
<accession>A0ABW3KP93</accession>
<protein>
    <submittedName>
        <fullName evidence="1">DUF2490 domain-containing protein</fullName>
    </submittedName>
</protein>
<comment type="caution">
    <text evidence="1">The sequence shown here is derived from an EMBL/GenBank/DDBJ whole genome shotgun (WGS) entry which is preliminary data.</text>
</comment>
<sequence>MLRIILTPLLVISFIFKGFAQFSPPGLGEAHTASWFALGLKQPLNKSGTLSSKTYLGLGRISTPDRYNGFEKPAIYVFNQEVTHRFHKNWSYAAALSYRYQYQYNSTPPYAQSSPDARQELRAYSRFSYHNSVGKFNYGLSFRPELRFFYNPDFSPYSKNTQLRSRLRAKASFFLNSSKTQQFITTAEVLYATTKTNQWSTFKYQDTRFCFYYSVALSQPQVVLNVGYMTDLIGTTSLTDVHYIAFDVLLINPFKRK</sequence>
<organism evidence="1 2">
    <name type="scientific">Winogradskyella rapida</name>
    <dbReference type="NCBI Taxonomy" id="549701"/>
    <lineage>
        <taxon>Bacteria</taxon>
        <taxon>Pseudomonadati</taxon>
        <taxon>Bacteroidota</taxon>
        <taxon>Flavobacteriia</taxon>
        <taxon>Flavobacteriales</taxon>
        <taxon>Flavobacteriaceae</taxon>
        <taxon>Winogradskyella</taxon>
    </lineage>
</organism>
<dbReference type="EMBL" id="JBHTKM010000017">
    <property type="protein sequence ID" value="MFD1015066.1"/>
    <property type="molecule type" value="Genomic_DNA"/>
</dbReference>
<reference evidence="2" key="1">
    <citation type="journal article" date="2019" name="Int. J. Syst. Evol. Microbiol.">
        <title>The Global Catalogue of Microorganisms (GCM) 10K type strain sequencing project: providing services to taxonomists for standard genome sequencing and annotation.</title>
        <authorList>
            <consortium name="The Broad Institute Genomics Platform"/>
            <consortium name="The Broad Institute Genome Sequencing Center for Infectious Disease"/>
            <person name="Wu L."/>
            <person name="Ma J."/>
        </authorList>
    </citation>
    <scope>NUCLEOTIDE SEQUENCE [LARGE SCALE GENOMIC DNA]</scope>
    <source>
        <strain evidence="2">CCUG 56098</strain>
    </source>
</reference>
<evidence type="ECO:0000313" key="2">
    <source>
        <dbReference type="Proteomes" id="UP001597086"/>
    </source>
</evidence>
<name>A0ABW3KP93_9FLAO</name>
<evidence type="ECO:0000313" key="1">
    <source>
        <dbReference type="EMBL" id="MFD1015066.1"/>
    </source>
</evidence>
<keyword evidence="2" id="KW-1185">Reference proteome</keyword>
<gene>
    <name evidence="1" type="ORF">ACFQ13_03945</name>
</gene>
<dbReference type="InterPro" id="IPR019619">
    <property type="entry name" value="DUF2490"/>
</dbReference>
<proteinExistence type="predicted"/>